<organism evidence="1 2">
    <name type="scientific">Euplotes crassus</name>
    <dbReference type="NCBI Taxonomy" id="5936"/>
    <lineage>
        <taxon>Eukaryota</taxon>
        <taxon>Sar</taxon>
        <taxon>Alveolata</taxon>
        <taxon>Ciliophora</taxon>
        <taxon>Intramacronucleata</taxon>
        <taxon>Spirotrichea</taxon>
        <taxon>Hypotrichia</taxon>
        <taxon>Euplotida</taxon>
        <taxon>Euplotidae</taxon>
        <taxon>Moneuplotes</taxon>
    </lineage>
</organism>
<name>A0AAD1XNR4_EUPCR</name>
<evidence type="ECO:0000313" key="1">
    <source>
        <dbReference type="EMBL" id="CAI2375940.1"/>
    </source>
</evidence>
<protein>
    <submittedName>
        <fullName evidence="1">Uncharacterized protein</fullName>
    </submittedName>
</protein>
<reference evidence="1" key="1">
    <citation type="submission" date="2023-07" db="EMBL/GenBank/DDBJ databases">
        <authorList>
            <consortium name="AG Swart"/>
            <person name="Singh M."/>
            <person name="Singh A."/>
            <person name="Seah K."/>
            <person name="Emmerich C."/>
        </authorList>
    </citation>
    <scope>NUCLEOTIDE SEQUENCE</scope>
    <source>
        <strain evidence="1">DP1</strain>
    </source>
</reference>
<gene>
    <name evidence="1" type="ORF">ECRASSUSDP1_LOCUS17307</name>
</gene>
<dbReference type="AlphaFoldDB" id="A0AAD1XNR4"/>
<comment type="caution">
    <text evidence="1">The sequence shown here is derived from an EMBL/GenBank/DDBJ whole genome shotgun (WGS) entry which is preliminary data.</text>
</comment>
<evidence type="ECO:0000313" key="2">
    <source>
        <dbReference type="Proteomes" id="UP001295684"/>
    </source>
</evidence>
<dbReference type="Proteomes" id="UP001295684">
    <property type="component" value="Unassembled WGS sequence"/>
</dbReference>
<proteinExistence type="predicted"/>
<accession>A0AAD1XNR4</accession>
<sequence length="63" mass="7488">MIDRYRLTEVFSCCLFSNFLNNKSSRSCNGFSNLCVLDSFALFLFCNRLHFLRCLKFITQFLE</sequence>
<dbReference type="EMBL" id="CAMPGE010017461">
    <property type="protein sequence ID" value="CAI2375940.1"/>
    <property type="molecule type" value="Genomic_DNA"/>
</dbReference>
<keyword evidence="2" id="KW-1185">Reference proteome</keyword>